<evidence type="ECO:0000313" key="6">
    <source>
        <dbReference type="Proteomes" id="UP000051096"/>
    </source>
</evidence>
<evidence type="ECO:0000256" key="2">
    <source>
        <dbReference type="ARBA" id="ARBA00022490"/>
    </source>
</evidence>
<reference evidence="5 6" key="1">
    <citation type="journal article" date="2015" name="Microbiome">
        <title>Genomic resolution of linkages in carbon, nitrogen, and sulfur cycling among widespread estuary sediment bacteria.</title>
        <authorList>
            <person name="Baker B.J."/>
            <person name="Lazar C.S."/>
            <person name="Teske A.P."/>
            <person name="Dick G.J."/>
        </authorList>
    </citation>
    <scope>NUCLEOTIDE SEQUENCE [LARGE SCALE GENOMIC DNA]</scope>
    <source>
        <strain evidence="5">SM23_60</strain>
    </source>
</reference>
<name>A0A0S8GG85_UNCW3</name>
<gene>
    <name evidence="5" type="ORF">AMJ87_06810</name>
</gene>
<evidence type="ECO:0000313" key="5">
    <source>
        <dbReference type="EMBL" id="KPK71728.1"/>
    </source>
</evidence>
<dbReference type="SUPFAM" id="SSF55594">
    <property type="entry name" value="HPr-like"/>
    <property type="match status" value="1"/>
</dbReference>
<dbReference type="NCBIfam" id="TIGR01003">
    <property type="entry name" value="PTS_HPr_family"/>
    <property type="match status" value="1"/>
</dbReference>
<dbReference type="AlphaFoldDB" id="A0A0S8GG85"/>
<organism evidence="5 6">
    <name type="scientific">candidate division WOR_3 bacterium SM23_60</name>
    <dbReference type="NCBI Taxonomy" id="1703780"/>
    <lineage>
        <taxon>Bacteria</taxon>
        <taxon>Bacteria division WOR-3</taxon>
    </lineage>
</organism>
<dbReference type="GO" id="GO:0009401">
    <property type="term" value="P:phosphoenolpyruvate-dependent sugar phosphotransferase system"/>
    <property type="evidence" value="ECO:0007669"/>
    <property type="project" value="UniProtKB-KW"/>
</dbReference>
<dbReference type="PROSITE" id="PS51350">
    <property type="entry name" value="PTS_HPR_DOM"/>
    <property type="match status" value="1"/>
</dbReference>
<keyword evidence="3" id="KW-0598">Phosphotransferase system</keyword>
<keyword evidence="2" id="KW-0963">Cytoplasm</keyword>
<proteinExistence type="predicted"/>
<dbReference type="Proteomes" id="UP000051096">
    <property type="component" value="Unassembled WGS sequence"/>
</dbReference>
<feature type="domain" description="HPr" evidence="4">
    <location>
        <begin position="1"/>
        <end position="85"/>
    </location>
</feature>
<comment type="caution">
    <text evidence="5">The sequence shown here is derived from an EMBL/GenBank/DDBJ whole genome shotgun (WGS) entry which is preliminary data.</text>
</comment>
<dbReference type="GO" id="GO:0005737">
    <property type="term" value="C:cytoplasm"/>
    <property type="evidence" value="ECO:0007669"/>
    <property type="project" value="UniProtKB-SubCell"/>
</dbReference>
<comment type="subcellular location">
    <subcellularLocation>
        <location evidence="1">Cytoplasm</location>
    </subcellularLocation>
</comment>
<dbReference type="InterPro" id="IPR000032">
    <property type="entry name" value="HPr-like"/>
</dbReference>
<dbReference type="PRINTS" id="PR00107">
    <property type="entry name" value="PHOSPHOCPHPR"/>
</dbReference>
<dbReference type="InterPro" id="IPR002114">
    <property type="entry name" value="PTS_HPr_Ser_P_site"/>
</dbReference>
<dbReference type="EMBL" id="LJUO01000056">
    <property type="protein sequence ID" value="KPK71728.1"/>
    <property type="molecule type" value="Genomic_DNA"/>
</dbReference>
<dbReference type="InterPro" id="IPR050399">
    <property type="entry name" value="HPr"/>
</dbReference>
<dbReference type="Gene3D" id="3.30.1340.10">
    <property type="entry name" value="HPr-like"/>
    <property type="match status" value="1"/>
</dbReference>
<dbReference type="PANTHER" id="PTHR33705">
    <property type="entry name" value="PHOSPHOCARRIER PROTEIN HPR"/>
    <property type="match status" value="1"/>
</dbReference>
<dbReference type="PATRIC" id="fig|1703780.3.peg.6"/>
<protein>
    <submittedName>
        <fullName evidence="5">Phosphocarrier protein HPr</fullName>
    </submittedName>
</protein>
<evidence type="ECO:0000259" key="4">
    <source>
        <dbReference type="PROSITE" id="PS51350"/>
    </source>
</evidence>
<dbReference type="InterPro" id="IPR035895">
    <property type="entry name" value="HPr-like_sf"/>
</dbReference>
<dbReference type="CDD" id="cd00367">
    <property type="entry name" value="PTS-HPr_like"/>
    <property type="match status" value="1"/>
</dbReference>
<evidence type="ECO:0000256" key="3">
    <source>
        <dbReference type="ARBA" id="ARBA00022683"/>
    </source>
</evidence>
<accession>A0A0S8GG85</accession>
<dbReference type="PANTHER" id="PTHR33705:SF2">
    <property type="entry name" value="PHOSPHOCARRIER PROTEIN NPR"/>
    <property type="match status" value="1"/>
</dbReference>
<dbReference type="PROSITE" id="PS00589">
    <property type="entry name" value="PTS_HPR_SER"/>
    <property type="match status" value="1"/>
</dbReference>
<sequence length="85" mass="9238">MMKEKITILNENGLHALPASRFVKTAEKFKGDVTLIKDGVEVSGKSIMGILTLACEKGSTVVLTCNGVDEKNMMKALKRILEGQD</sequence>
<dbReference type="Pfam" id="PF00381">
    <property type="entry name" value="PTS-HPr"/>
    <property type="match status" value="1"/>
</dbReference>
<evidence type="ECO:0000256" key="1">
    <source>
        <dbReference type="ARBA" id="ARBA00004496"/>
    </source>
</evidence>